<organism evidence="2 3">
    <name type="scientific">Cercophora newfieldiana</name>
    <dbReference type="NCBI Taxonomy" id="92897"/>
    <lineage>
        <taxon>Eukaryota</taxon>
        <taxon>Fungi</taxon>
        <taxon>Dikarya</taxon>
        <taxon>Ascomycota</taxon>
        <taxon>Pezizomycotina</taxon>
        <taxon>Sordariomycetes</taxon>
        <taxon>Sordariomycetidae</taxon>
        <taxon>Sordariales</taxon>
        <taxon>Lasiosphaeriaceae</taxon>
        <taxon>Cercophora</taxon>
    </lineage>
</organism>
<dbReference type="PROSITE" id="PS51257">
    <property type="entry name" value="PROKAR_LIPOPROTEIN"/>
    <property type="match status" value="1"/>
</dbReference>
<evidence type="ECO:0000313" key="3">
    <source>
        <dbReference type="Proteomes" id="UP001174936"/>
    </source>
</evidence>
<dbReference type="PANTHER" id="PTHR24148:SF64">
    <property type="entry name" value="HETEROKARYON INCOMPATIBILITY DOMAIN-CONTAINING PROTEIN"/>
    <property type="match status" value="1"/>
</dbReference>
<proteinExistence type="predicted"/>
<dbReference type="InterPro" id="IPR010730">
    <property type="entry name" value="HET"/>
</dbReference>
<evidence type="ECO:0000313" key="2">
    <source>
        <dbReference type="EMBL" id="KAK0649924.1"/>
    </source>
</evidence>
<keyword evidence="3" id="KW-1185">Reference proteome</keyword>
<name>A0AA40CUU3_9PEZI</name>
<dbReference type="Proteomes" id="UP001174936">
    <property type="component" value="Unassembled WGS sequence"/>
</dbReference>
<dbReference type="Pfam" id="PF26639">
    <property type="entry name" value="Het-6_barrel"/>
    <property type="match status" value="1"/>
</dbReference>
<dbReference type="EMBL" id="JAULSV010000003">
    <property type="protein sequence ID" value="KAK0649924.1"/>
    <property type="molecule type" value="Genomic_DNA"/>
</dbReference>
<dbReference type="Pfam" id="PF06985">
    <property type="entry name" value="HET"/>
    <property type="match status" value="1"/>
</dbReference>
<comment type="caution">
    <text evidence="2">The sequence shown here is derived from an EMBL/GenBank/DDBJ whole genome shotgun (WGS) entry which is preliminary data.</text>
</comment>
<reference evidence="2" key="1">
    <citation type="submission" date="2023-06" db="EMBL/GenBank/DDBJ databases">
        <title>Genome-scale phylogeny and comparative genomics of the fungal order Sordariales.</title>
        <authorList>
            <consortium name="Lawrence Berkeley National Laboratory"/>
            <person name="Hensen N."/>
            <person name="Bonometti L."/>
            <person name="Westerberg I."/>
            <person name="Brannstrom I.O."/>
            <person name="Guillou S."/>
            <person name="Cros-Aarteil S."/>
            <person name="Calhoun S."/>
            <person name="Haridas S."/>
            <person name="Kuo A."/>
            <person name="Mondo S."/>
            <person name="Pangilinan J."/>
            <person name="Riley R."/>
            <person name="Labutti K."/>
            <person name="Andreopoulos B."/>
            <person name="Lipzen A."/>
            <person name="Chen C."/>
            <person name="Yanf M."/>
            <person name="Daum C."/>
            <person name="Ng V."/>
            <person name="Clum A."/>
            <person name="Steindorff A."/>
            <person name="Ohm R."/>
            <person name="Martin F."/>
            <person name="Silar P."/>
            <person name="Natvig D."/>
            <person name="Lalanne C."/>
            <person name="Gautier V."/>
            <person name="Ament-Velasquez S.L."/>
            <person name="Kruys A."/>
            <person name="Hutchinson M.I."/>
            <person name="Powell A.J."/>
            <person name="Barry K."/>
            <person name="Miller A.N."/>
            <person name="Grigoriev I.V."/>
            <person name="Debuchy R."/>
            <person name="Gladieux P."/>
            <person name="Thoren M.H."/>
            <person name="Johannesson H."/>
        </authorList>
    </citation>
    <scope>NUCLEOTIDE SEQUENCE</scope>
    <source>
        <strain evidence="2">SMH2532-1</strain>
    </source>
</reference>
<dbReference type="AlphaFoldDB" id="A0AA40CUU3"/>
<feature type="domain" description="Heterokaryon incompatibility" evidence="1">
    <location>
        <begin position="87"/>
        <end position="248"/>
    </location>
</feature>
<dbReference type="InterPro" id="IPR052895">
    <property type="entry name" value="HetReg/Transcr_Mod"/>
</dbReference>
<dbReference type="PANTHER" id="PTHR24148">
    <property type="entry name" value="ANKYRIN REPEAT DOMAIN-CONTAINING PROTEIN 39 HOMOLOG-RELATED"/>
    <property type="match status" value="1"/>
</dbReference>
<evidence type="ECO:0000259" key="1">
    <source>
        <dbReference type="Pfam" id="PF06985"/>
    </source>
</evidence>
<protein>
    <submittedName>
        <fullName evidence="2">Heterokaryon incompatibility protein-domain-containing protein</fullName>
    </submittedName>
</protein>
<sequence>MLDTLRSPTILSENRKFCYLVYTFTNSWAVACFQPPSPAMDLSNAGYYRYLPLSSPTNIRVLHLSGGTSDNLVAELVETTTKKGIPYEAISYAWGSPNATQVVHLRGGGPLKISTSLYNTLKSVRPRSVEDGARTIWADGICINQADNKEKSHQVQNMANVYRFATGVITYIGETVCGYKDAKKSLELVDKLIQLAESRKRRSFPVDPVMRSTQPQKFGLPPLSDNSWNALREFILKPWSTRMWIIQESLLNANIRLLWGDHGISWNTVRRFALEVLQPICYPQMSGIVPSEAAASSLIQMCYLREVFRAGGGGQHPLPMLEMLALSRDLGCTDPRDRIFALAAINESGDQMPKADYSEANTTRQVFVNAAAGLLQGRTGALLLCYAGVRQSVKGLPTWAPDWTIPIAQIPVFQCRTFCAGGWSESVPLGVVDASQGTLKVEGIIYDRIVHLTEKLHRGMVTARIERSRWARDQIVRLLKLGNYPSGGSYMDALWRTLICNLNAPERDKATALCNRGRSYIATDAPPALAHDFEAWVRADVSAAKKEAQHWLALRSGTGGMTPPPTDPFVEKAWRREQNISEKDLNERDKVNIFKSLGRTFTGSKTANDRQESVRVYHDTILRAGNLYRRLCTTEKGYIGVVPDEARVGDALLFIPRAPVPFVIREVGTEDESYWLVGDCYVHGLMSGRVFDECRRERRTVTLV</sequence>
<gene>
    <name evidence="2" type="ORF">B0T16DRAFT_457286</name>
</gene>
<accession>A0AA40CUU3</accession>